<evidence type="ECO:0000313" key="3">
    <source>
        <dbReference type="EMBL" id="KAF9064722.1"/>
    </source>
</evidence>
<organism evidence="2 4">
    <name type="scientific">Rhodocollybia butyracea</name>
    <dbReference type="NCBI Taxonomy" id="206335"/>
    <lineage>
        <taxon>Eukaryota</taxon>
        <taxon>Fungi</taxon>
        <taxon>Dikarya</taxon>
        <taxon>Basidiomycota</taxon>
        <taxon>Agaricomycotina</taxon>
        <taxon>Agaricomycetes</taxon>
        <taxon>Agaricomycetidae</taxon>
        <taxon>Agaricales</taxon>
        <taxon>Marasmiineae</taxon>
        <taxon>Omphalotaceae</taxon>
        <taxon>Rhodocollybia</taxon>
    </lineage>
</organism>
<gene>
    <name evidence="3" type="ORF">BDP27DRAFT_1333020</name>
    <name evidence="2" type="ORF">BDP27DRAFT_1338374</name>
</gene>
<proteinExistence type="predicted"/>
<evidence type="ECO:0000313" key="2">
    <source>
        <dbReference type="EMBL" id="KAF9061316.1"/>
    </source>
</evidence>
<dbReference type="PANTHER" id="PTHR33303">
    <property type="entry name" value="CYTOPLASMIC PROTEIN-RELATED"/>
    <property type="match status" value="1"/>
</dbReference>
<evidence type="ECO:0000259" key="1">
    <source>
        <dbReference type="SMART" id="SM00881"/>
    </source>
</evidence>
<reference evidence="2" key="1">
    <citation type="submission" date="2020-11" db="EMBL/GenBank/DDBJ databases">
        <authorList>
            <consortium name="DOE Joint Genome Institute"/>
            <person name="Ahrendt S."/>
            <person name="Riley R."/>
            <person name="Andreopoulos W."/>
            <person name="Labutti K."/>
            <person name="Pangilinan J."/>
            <person name="Ruiz-Duenas F.J."/>
            <person name="Barrasa J.M."/>
            <person name="Sanchez-Garcia M."/>
            <person name="Camarero S."/>
            <person name="Miyauchi S."/>
            <person name="Serrano A."/>
            <person name="Linde D."/>
            <person name="Babiker R."/>
            <person name="Drula E."/>
            <person name="Ayuso-Fernandez I."/>
            <person name="Pacheco R."/>
            <person name="Padilla G."/>
            <person name="Ferreira P."/>
            <person name="Barriuso J."/>
            <person name="Kellner H."/>
            <person name="Castanera R."/>
            <person name="Alfaro M."/>
            <person name="Ramirez L."/>
            <person name="Pisabarro A.G."/>
            <person name="Kuo A."/>
            <person name="Tritt A."/>
            <person name="Lipzen A."/>
            <person name="He G."/>
            <person name="Yan M."/>
            <person name="Ng V."/>
            <person name="Cullen D."/>
            <person name="Martin F."/>
            <person name="Rosso M.-N."/>
            <person name="Henrissat B."/>
            <person name="Hibbett D."/>
            <person name="Martinez A.T."/>
            <person name="Grigoriev I.V."/>
        </authorList>
    </citation>
    <scope>NUCLEOTIDE SEQUENCE</scope>
    <source>
        <strain evidence="2">AH 40177</strain>
    </source>
</reference>
<dbReference type="OrthoDB" id="5138418at2759"/>
<dbReference type="Proteomes" id="UP000772434">
    <property type="component" value="Unassembled WGS sequence"/>
</dbReference>
<dbReference type="SUPFAM" id="SSF51735">
    <property type="entry name" value="NAD(P)-binding Rossmann-fold domains"/>
    <property type="match status" value="1"/>
</dbReference>
<dbReference type="InterPro" id="IPR003781">
    <property type="entry name" value="CoA-bd"/>
</dbReference>
<dbReference type="PANTHER" id="PTHR33303:SF2">
    <property type="entry name" value="COA-BINDING DOMAIN-CONTAINING PROTEIN"/>
    <property type="match status" value="1"/>
</dbReference>
<dbReference type="InterPro" id="IPR036291">
    <property type="entry name" value="NAD(P)-bd_dom_sf"/>
</dbReference>
<evidence type="ECO:0000313" key="4">
    <source>
        <dbReference type="Proteomes" id="UP000772434"/>
    </source>
</evidence>
<dbReference type="EMBL" id="JADNRY010000207">
    <property type="protein sequence ID" value="KAF9061316.1"/>
    <property type="molecule type" value="Genomic_DNA"/>
</dbReference>
<dbReference type="Pfam" id="PF13380">
    <property type="entry name" value="CoA_binding_2"/>
    <property type="match status" value="1"/>
</dbReference>
<dbReference type="EMBL" id="JADNRY010000116">
    <property type="protein sequence ID" value="KAF9064722.1"/>
    <property type="molecule type" value="Genomic_DNA"/>
</dbReference>
<accession>A0A9P5PDG3</accession>
<dbReference type="Gene3D" id="3.40.50.720">
    <property type="entry name" value="NAD(P)-binding Rossmann-like Domain"/>
    <property type="match status" value="1"/>
</dbReference>
<dbReference type="SMART" id="SM00881">
    <property type="entry name" value="CoA_binding"/>
    <property type="match status" value="1"/>
</dbReference>
<keyword evidence="4" id="KW-1185">Reference proteome</keyword>
<protein>
    <submittedName>
        <fullName evidence="2">CoA-binding protein</fullName>
    </submittedName>
</protein>
<comment type="caution">
    <text evidence="2">The sequence shown here is derived from an EMBL/GenBank/DDBJ whole genome shotgun (WGS) entry which is preliminary data.</text>
</comment>
<feature type="domain" description="CoA-binding" evidence="1">
    <location>
        <begin position="10"/>
        <end position="103"/>
    </location>
</feature>
<dbReference type="AlphaFoldDB" id="A0A9P5PDG3"/>
<name>A0A9P5PDG3_9AGAR</name>
<sequence>MSLEALKIAFFQSRSYAVVGASKDKTKFGTQLLQWYLARDMDITPVHPKETELEGVATIKSIDELPSPSTTSISIVTPAKITLDILKKAKELDVPALWIQPGAADSTVLDYIKDNNMADKVVYGGEACVLTEGDRYRVRSTAL</sequence>